<dbReference type="GO" id="GO:0003677">
    <property type="term" value="F:DNA binding"/>
    <property type="evidence" value="ECO:0007669"/>
    <property type="project" value="UniProtKB-KW"/>
</dbReference>
<dbReference type="EMBL" id="JACIFP010000001">
    <property type="protein sequence ID" value="MBB4135982.1"/>
    <property type="molecule type" value="Genomic_DNA"/>
</dbReference>
<dbReference type="GO" id="GO:0005829">
    <property type="term" value="C:cytosol"/>
    <property type="evidence" value="ECO:0007669"/>
    <property type="project" value="TreeGrafter"/>
</dbReference>
<proteinExistence type="predicted"/>
<reference evidence="3 4" key="1">
    <citation type="submission" date="2020-08" db="EMBL/GenBank/DDBJ databases">
        <title>Sequencing the genomes of 1000 actinobacteria strains.</title>
        <authorList>
            <person name="Klenk H.-P."/>
        </authorList>
    </citation>
    <scope>NUCLEOTIDE SEQUENCE [LARGE SCALE GENOMIC DNA]</scope>
    <source>
        <strain evidence="3 4">DSM 45298</strain>
    </source>
</reference>
<dbReference type="AlphaFoldDB" id="A0A840EWC7"/>
<dbReference type="GO" id="GO:0003700">
    <property type="term" value="F:DNA-binding transcription factor activity"/>
    <property type="evidence" value="ECO:0007669"/>
    <property type="project" value="TreeGrafter"/>
</dbReference>
<dbReference type="InterPro" id="IPR011051">
    <property type="entry name" value="RmlC_Cupin_sf"/>
</dbReference>
<organism evidence="3 4">
    <name type="scientific">Gordonia humi</name>
    <dbReference type="NCBI Taxonomy" id="686429"/>
    <lineage>
        <taxon>Bacteria</taxon>
        <taxon>Bacillati</taxon>
        <taxon>Actinomycetota</taxon>
        <taxon>Actinomycetes</taxon>
        <taxon>Mycobacteriales</taxon>
        <taxon>Gordoniaceae</taxon>
        <taxon>Gordonia</taxon>
    </lineage>
</organism>
<dbReference type="PANTHER" id="PTHR46797:SF1">
    <property type="entry name" value="METHYLPHOSPHONATE SYNTHASE"/>
    <property type="match status" value="1"/>
</dbReference>
<dbReference type="InterPro" id="IPR014710">
    <property type="entry name" value="RmlC-like_jellyroll"/>
</dbReference>
<keyword evidence="4" id="KW-1185">Reference proteome</keyword>
<protein>
    <submittedName>
        <fullName evidence="3">Transcriptional regulator with XRE-family HTH domain</fullName>
    </submittedName>
</protein>
<comment type="caution">
    <text evidence="3">The sequence shown here is derived from an EMBL/GenBank/DDBJ whole genome shotgun (WGS) entry which is preliminary data.</text>
</comment>
<dbReference type="InterPro" id="IPR001387">
    <property type="entry name" value="Cro/C1-type_HTH"/>
</dbReference>
<dbReference type="CDD" id="cd00093">
    <property type="entry name" value="HTH_XRE"/>
    <property type="match status" value="1"/>
</dbReference>
<evidence type="ECO:0000256" key="1">
    <source>
        <dbReference type="ARBA" id="ARBA00023125"/>
    </source>
</evidence>
<dbReference type="PROSITE" id="PS50943">
    <property type="entry name" value="HTH_CROC1"/>
    <property type="match status" value="1"/>
</dbReference>
<keyword evidence="1" id="KW-0238">DNA-binding</keyword>
<dbReference type="Gene3D" id="2.60.120.10">
    <property type="entry name" value="Jelly Rolls"/>
    <property type="match status" value="1"/>
</dbReference>
<evidence type="ECO:0000259" key="2">
    <source>
        <dbReference type="PROSITE" id="PS50943"/>
    </source>
</evidence>
<gene>
    <name evidence="3" type="ORF">BKA16_002534</name>
</gene>
<evidence type="ECO:0000313" key="3">
    <source>
        <dbReference type="EMBL" id="MBB4135982.1"/>
    </source>
</evidence>
<dbReference type="Gene3D" id="1.10.260.40">
    <property type="entry name" value="lambda repressor-like DNA-binding domains"/>
    <property type="match status" value="1"/>
</dbReference>
<dbReference type="SUPFAM" id="SSF51182">
    <property type="entry name" value="RmlC-like cupins"/>
    <property type="match status" value="1"/>
</dbReference>
<dbReference type="SMART" id="SM00530">
    <property type="entry name" value="HTH_XRE"/>
    <property type="match status" value="1"/>
</dbReference>
<dbReference type="InterPro" id="IPR010982">
    <property type="entry name" value="Lambda_DNA-bd_dom_sf"/>
</dbReference>
<dbReference type="RefSeq" id="WP_183370972.1">
    <property type="nucleotide sequence ID" value="NZ_BAABHL010000040.1"/>
</dbReference>
<sequence>MTDRIIEVNDNGPGDRLRELRAARALSLSELARRAGVGKATLSEIESGRRNPTVETLYALCAPLDVPLTALLGESPGAHGTAAGGMVTVLLSTRRLEPSTDHPTGATVEVFRLEFPRGAHHVSPAHGSDVREQLAVVTGIVRAGHVGATTTLRSGDVHTWRSDRPHEFTAVDGAAEAVVVITSPLPL</sequence>
<accession>A0A840EWC7</accession>
<feature type="domain" description="HTH cro/C1-type" evidence="2">
    <location>
        <begin position="17"/>
        <end position="71"/>
    </location>
</feature>
<evidence type="ECO:0000313" key="4">
    <source>
        <dbReference type="Proteomes" id="UP000551501"/>
    </source>
</evidence>
<dbReference type="PANTHER" id="PTHR46797">
    <property type="entry name" value="HTH-TYPE TRANSCRIPTIONAL REGULATOR"/>
    <property type="match status" value="1"/>
</dbReference>
<name>A0A840EWC7_9ACTN</name>
<dbReference type="SUPFAM" id="SSF47413">
    <property type="entry name" value="lambda repressor-like DNA-binding domains"/>
    <property type="match status" value="1"/>
</dbReference>
<dbReference type="Pfam" id="PF01381">
    <property type="entry name" value="HTH_3"/>
    <property type="match status" value="1"/>
</dbReference>
<dbReference type="InterPro" id="IPR050807">
    <property type="entry name" value="TransReg_Diox_bact_type"/>
</dbReference>
<dbReference type="Proteomes" id="UP000551501">
    <property type="component" value="Unassembled WGS sequence"/>
</dbReference>
<dbReference type="CDD" id="cd02209">
    <property type="entry name" value="cupin_XRE_C"/>
    <property type="match status" value="1"/>
</dbReference>